<protein>
    <submittedName>
        <fullName evidence="1">Uncharacterized protein</fullName>
    </submittedName>
</protein>
<proteinExistence type="predicted"/>
<sequence length="81" mass="8867">MAACRLKLNTKKTEVTSSIEGGDAVFDANIAVFMQAKVFLHMVGYLSAEGVDAAVRGRIKCAWLKWKESTGILCNRRCSTV</sequence>
<name>A0A016T8J2_9BILA</name>
<dbReference type="AlphaFoldDB" id="A0A016T8J2"/>
<dbReference type="Proteomes" id="UP000024635">
    <property type="component" value="Unassembled WGS sequence"/>
</dbReference>
<accession>A0A016T8J2</accession>
<evidence type="ECO:0000313" key="1">
    <source>
        <dbReference type="EMBL" id="EYB99293.1"/>
    </source>
</evidence>
<dbReference type="OrthoDB" id="410381at2759"/>
<evidence type="ECO:0000313" key="2">
    <source>
        <dbReference type="Proteomes" id="UP000024635"/>
    </source>
</evidence>
<reference evidence="2" key="1">
    <citation type="journal article" date="2015" name="Nat. Genet.">
        <title>The genome and transcriptome of the zoonotic hookworm Ancylostoma ceylanicum identify infection-specific gene families.</title>
        <authorList>
            <person name="Schwarz E.M."/>
            <person name="Hu Y."/>
            <person name="Antoshechkin I."/>
            <person name="Miller M.M."/>
            <person name="Sternberg P.W."/>
            <person name="Aroian R.V."/>
        </authorList>
    </citation>
    <scope>NUCLEOTIDE SEQUENCE</scope>
    <source>
        <strain evidence="2">HY135</strain>
    </source>
</reference>
<comment type="caution">
    <text evidence="1">The sequence shown here is derived from an EMBL/GenBank/DDBJ whole genome shotgun (WGS) entry which is preliminary data.</text>
</comment>
<keyword evidence="2" id="KW-1185">Reference proteome</keyword>
<gene>
    <name evidence="1" type="primary">Acey_s0123.g1128</name>
    <name evidence="1" type="ORF">Y032_0123g1128</name>
</gene>
<dbReference type="EMBL" id="JARK01001459">
    <property type="protein sequence ID" value="EYB99293.1"/>
    <property type="molecule type" value="Genomic_DNA"/>
</dbReference>
<organism evidence="1 2">
    <name type="scientific">Ancylostoma ceylanicum</name>
    <dbReference type="NCBI Taxonomy" id="53326"/>
    <lineage>
        <taxon>Eukaryota</taxon>
        <taxon>Metazoa</taxon>
        <taxon>Ecdysozoa</taxon>
        <taxon>Nematoda</taxon>
        <taxon>Chromadorea</taxon>
        <taxon>Rhabditida</taxon>
        <taxon>Rhabditina</taxon>
        <taxon>Rhabditomorpha</taxon>
        <taxon>Strongyloidea</taxon>
        <taxon>Ancylostomatidae</taxon>
        <taxon>Ancylostomatinae</taxon>
        <taxon>Ancylostoma</taxon>
    </lineage>
</organism>